<gene>
    <name evidence="3" type="ORF">BDV96DRAFT_607487</name>
</gene>
<dbReference type="InterPro" id="IPR045518">
    <property type="entry name" value="2EXR"/>
</dbReference>
<dbReference type="Proteomes" id="UP000799770">
    <property type="component" value="Unassembled WGS sequence"/>
</dbReference>
<dbReference type="Pfam" id="PF20150">
    <property type="entry name" value="2EXR"/>
    <property type="match status" value="1"/>
</dbReference>
<dbReference type="AlphaFoldDB" id="A0A6A5YGN6"/>
<feature type="compositionally biased region" description="Basic residues" evidence="1">
    <location>
        <begin position="365"/>
        <end position="381"/>
    </location>
</feature>
<dbReference type="EMBL" id="ML977364">
    <property type="protein sequence ID" value="KAF2106256.1"/>
    <property type="molecule type" value="Genomic_DNA"/>
</dbReference>
<evidence type="ECO:0000259" key="2">
    <source>
        <dbReference type="Pfam" id="PF20150"/>
    </source>
</evidence>
<protein>
    <recommendedName>
        <fullName evidence="2">2EXR domain-containing protein</fullName>
    </recommendedName>
</protein>
<proteinExistence type="predicted"/>
<feature type="compositionally biased region" description="Basic residues" evidence="1">
    <location>
        <begin position="321"/>
        <end position="346"/>
    </location>
</feature>
<keyword evidence="4" id="KW-1185">Reference proteome</keyword>
<evidence type="ECO:0000256" key="1">
    <source>
        <dbReference type="SAM" id="MobiDB-lite"/>
    </source>
</evidence>
<organism evidence="3 4">
    <name type="scientific">Lophiotrema nucula</name>
    <dbReference type="NCBI Taxonomy" id="690887"/>
    <lineage>
        <taxon>Eukaryota</taxon>
        <taxon>Fungi</taxon>
        <taxon>Dikarya</taxon>
        <taxon>Ascomycota</taxon>
        <taxon>Pezizomycotina</taxon>
        <taxon>Dothideomycetes</taxon>
        <taxon>Pleosporomycetidae</taxon>
        <taxon>Pleosporales</taxon>
        <taxon>Lophiotremataceae</taxon>
        <taxon>Lophiotrema</taxon>
    </lineage>
</organism>
<name>A0A6A5YGN6_9PLEO</name>
<reference evidence="3" key="1">
    <citation type="journal article" date="2020" name="Stud. Mycol.">
        <title>101 Dothideomycetes genomes: a test case for predicting lifestyles and emergence of pathogens.</title>
        <authorList>
            <person name="Haridas S."/>
            <person name="Albert R."/>
            <person name="Binder M."/>
            <person name="Bloem J."/>
            <person name="Labutti K."/>
            <person name="Salamov A."/>
            <person name="Andreopoulos B."/>
            <person name="Baker S."/>
            <person name="Barry K."/>
            <person name="Bills G."/>
            <person name="Bluhm B."/>
            <person name="Cannon C."/>
            <person name="Castanera R."/>
            <person name="Culley D."/>
            <person name="Daum C."/>
            <person name="Ezra D."/>
            <person name="Gonzalez J."/>
            <person name="Henrissat B."/>
            <person name="Kuo A."/>
            <person name="Liang C."/>
            <person name="Lipzen A."/>
            <person name="Lutzoni F."/>
            <person name="Magnuson J."/>
            <person name="Mondo S."/>
            <person name="Nolan M."/>
            <person name="Ohm R."/>
            <person name="Pangilinan J."/>
            <person name="Park H.-J."/>
            <person name="Ramirez L."/>
            <person name="Alfaro M."/>
            <person name="Sun H."/>
            <person name="Tritt A."/>
            <person name="Yoshinaga Y."/>
            <person name="Zwiers L.-H."/>
            <person name="Turgeon B."/>
            <person name="Goodwin S."/>
            <person name="Spatafora J."/>
            <person name="Crous P."/>
            <person name="Grigoriev I."/>
        </authorList>
    </citation>
    <scope>NUCLEOTIDE SEQUENCE</scope>
    <source>
        <strain evidence="3">CBS 627.86</strain>
    </source>
</reference>
<accession>A0A6A5YGN6</accession>
<evidence type="ECO:0000313" key="3">
    <source>
        <dbReference type="EMBL" id="KAF2106256.1"/>
    </source>
</evidence>
<feature type="domain" description="2EXR" evidence="2">
    <location>
        <begin position="11"/>
        <end position="106"/>
    </location>
</feature>
<sequence length="381" mass="43865">MAAPSAATATFSCFLQLPAELQLHVISHMLDAELEYRRSQHDYKVALTFDQRHGNLSVKGPRIPSIFHINHAFRSEALRLVRSRDLLFRALHNVPDSMVLFDPQKEALQFTFRQGEYLGPHRLPCSESRFVEWRKFLVSKLDQRLTSSIRDLILTFNYGFALRTGLQLGRYMRGHTSPELSILLVEWSSKELQSCPRASQLAWIEYLCAKVLNRGCRMIRLQREPISNATNHTRSLSSSSVVPYFAKVFQVFGIPLPRFPLTLATYHQEQEKPSSLCNDLLRTLTSLRGDWTQPPSRAVISRLARLKQLLAEVVQFSNKPKHRRKLAQLKKKQSIIARKKRNHGKPRTQGQDRSGSVEKGVKQGFSRKKIPKVKKKRTVFK</sequence>
<evidence type="ECO:0000313" key="4">
    <source>
        <dbReference type="Proteomes" id="UP000799770"/>
    </source>
</evidence>
<feature type="region of interest" description="Disordered" evidence="1">
    <location>
        <begin position="321"/>
        <end position="381"/>
    </location>
</feature>